<dbReference type="InterPro" id="IPR024227">
    <property type="entry name" value="DUF3795"/>
</dbReference>
<evidence type="ECO:0000313" key="1">
    <source>
        <dbReference type="EMBL" id="RIE10063.1"/>
    </source>
</evidence>
<dbReference type="OrthoDB" id="9803966at2"/>
<dbReference type="EMBL" id="QXIU01000154">
    <property type="protein sequence ID" value="RIE10063.1"/>
    <property type="molecule type" value="Genomic_DNA"/>
</dbReference>
<accession>A0A398D5G6</accession>
<dbReference type="AlphaFoldDB" id="A0A398D5G6"/>
<dbReference type="Pfam" id="PF12675">
    <property type="entry name" value="DUF3795"/>
    <property type="match status" value="1"/>
</dbReference>
<sequence>MTHQTKERDMEMIAACGLVCTTCPAYVAGRTTDRPLQEKTAAEWSAGYGIEVKPEDVVCDGCQSTGPRLFSHCAVCDVRACAHGKGYATCAECGEYNECKTINGFFGFCPEAKPALDSLRAK</sequence>
<proteinExistence type="predicted"/>
<dbReference type="Proteomes" id="UP000266489">
    <property type="component" value="Unassembled WGS sequence"/>
</dbReference>
<name>A0A398D5G6_9BACT</name>
<gene>
    <name evidence="1" type="ORF">SMC5_06425</name>
</gene>
<comment type="caution">
    <text evidence="1">The sequence shown here is derived from an EMBL/GenBank/DDBJ whole genome shotgun (WGS) entry which is preliminary data.</text>
</comment>
<reference evidence="1 2" key="1">
    <citation type="submission" date="2018-09" db="EMBL/GenBank/DDBJ databases">
        <title>Discovery and Ecogenomic Context for Candidatus Cryosericales, a Global Caldiserica Order Active in Thawing Permafrost.</title>
        <authorList>
            <person name="Martinez M.A."/>
            <person name="Woodcroft B.J."/>
            <person name="Ignacio Espinoza J.C."/>
            <person name="Zayed A."/>
            <person name="Singleton C.M."/>
            <person name="Boyd J."/>
            <person name="Li Y.-F."/>
            <person name="Purvine S."/>
            <person name="Maughan H."/>
            <person name="Hodgkins S.B."/>
            <person name="Anderson D."/>
            <person name="Sederholm M."/>
            <person name="Temperton B."/>
            <person name="Saleska S.R."/>
            <person name="Tyson G.W."/>
            <person name="Rich V.I."/>
        </authorList>
    </citation>
    <scope>NUCLEOTIDE SEQUENCE [LARGE SCALE GENOMIC DNA]</scope>
    <source>
        <strain evidence="1 2">SMC5</strain>
    </source>
</reference>
<evidence type="ECO:0000313" key="2">
    <source>
        <dbReference type="Proteomes" id="UP000266489"/>
    </source>
</evidence>
<protein>
    <submittedName>
        <fullName evidence="1">DUF3795 domain-containing protein</fullName>
    </submittedName>
</protein>
<organism evidence="1 2">
    <name type="scientific">Candidatus Cryosericum odellii</name>
    <dbReference type="NCBI Taxonomy" id="2290917"/>
    <lineage>
        <taxon>Bacteria</taxon>
        <taxon>Pseudomonadati</taxon>
        <taxon>Caldisericota/Cryosericota group</taxon>
        <taxon>Candidatus Cryosericota</taxon>
        <taxon>Candidatus Cryosericia</taxon>
        <taxon>Candidatus Cryosericales</taxon>
        <taxon>Candidatus Cryosericaceae</taxon>
        <taxon>Candidatus Cryosericum</taxon>
    </lineage>
</organism>